<dbReference type="PROSITE" id="PS50088">
    <property type="entry name" value="ANK_REPEAT"/>
    <property type="match status" value="3"/>
</dbReference>
<dbReference type="Gene3D" id="1.25.40.20">
    <property type="entry name" value="Ankyrin repeat-containing domain"/>
    <property type="match status" value="2"/>
</dbReference>
<name>S8AI30_DACHA</name>
<feature type="domain" description="Nephrocystin 3-like N-terminal" evidence="6">
    <location>
        <begin position="308"/>
        <end position="485"/>
    </location>
</feature>
<proteinExistence type="predicted"/>
<gene>
    <name evidence="7" type="ORF">H072_3473</name>
</gene>
<keyword evidence="1" id="KW-0677">Repeat</keyword>
<dbReference type="PANTHER" id="PTHR24126:SF14">
    <property type="entry name" value="ANK_REP_REGION DOMAIN-CONTAINING PROTEIN"/>
    <property type="match status" value="1"/>
</dbReference>
<evidence type="ECO:0000259" key="6">
    <source>
        <dbReference type="Pfam" id="PF24883"/>
    </source>
</evidence>
<feature type="repeat" description="ANK" evidence="3">
    <location>
        <begin position="1565"/>
        <end position="1597"/>
    </location>
</feature>
<feature type="region of interest" description="Disordered" evidence="5">
    <location>
        <begin position="1113"/>
        <end position="1139"/>
    </location>
</feature>
<dbReference type="Gene3D" id="3.40.50.300">
    <property type="entry name" value="P-loop containing nucleotide triphosphate hydrolases"/>
    <property type="match status" value="1"/>
</dbReference>
<dbReference type="InterPro" id="IPR036770">
    <property type="entry name" value="Ankyrin_rpt-contain_sf"/>
</dbReference>
<dbReference type="STRING" id="1284197.S8AI30"/>
<dbReference type="InterPro" id="IPR002110">
    <property type="entry name" value="Ankyrin_rpt"/>
</dbReference>
<dbReference type="SMART" id="SM00248">
    <property type="entry name" value="ANK"/>
    <property type="match status" value="9"/>
</dbReference>
<dbReference type="Pfam" id="PF24883">
    <property type="entry name" value="NPHP3_N"/>
    <property type="match status" value="1"/>
</dbReference>
<organism evidence="7 8">
    <name type="scientific">Dactylellina haptotyla (strain CBS 200.50)</name>
    <name type="common">Nematode-trapping fungus</name>
    <name type="synonym">Monacrosporium haptotylum</name>
    <dbReference type="NCBI Taxonomy" id="1284197"/>
    <lineage>
        <taxon>Eukaryota</taxon>
        <taxon>Fungi</taxon>
        <taxon>Dikarya</taxon>
        <taxon>Ascomycota</taxon>
        <taxon>Pezizomycotina</taxon>
        <taxon>Orbiliomycetes</taxon>
        <taxon>Orbiliales</taxon>
        <taxon>Orbiliaceae</taxon>
        <taxon>Dactylellina</taxon>
    </lineage>
</organism>
<protein>
    <recommendedName>
        <fullName evidence="6">Nephrocystin 3-like N-terminal domain-containing protein</fullName>
    </recommendedName>
</protein>
<reference evidence="7 8" key="1">
    <citation type="journal article" date="2013" name="PLoS Genet.">
        <title>Genomic mechanisms accounting for the adaptation to parasitism in nematode-trapping fungi.</title>
        <authorList>
            <person name="Meerupati T."/>
            <person name="Andersson K.M."/>
            <person name="Friman E."/>
            <person name="Kumar D."/>
            <person name="Tunlid A."/>
            <person name="Ahren D."/>
        </authorList>
    </citation>
    <scope>NUCLEOTIDE SEQUENCE [LARGE SCALE GENOMIC DNA]</scope>
    <source>
        <strain evidence="7 8">CBS 200.50</strain>
    </source>
</reference>
<dbReference type="PRINTS" id="PR01415">
    <property type="entry name" value="ANKYRIN"/>
</dbReference>
<dbReference type="InterPro" id="IPR056884">
    <property type="entry name" value="NPHP3-like_N"/>
</dbReference>
<evidence type="ECO:0000313" key="7">
    <source>
        <dbReference type="EMBL" id="EPS42549.1"/>
    </source>
</evidence>
<accession>S8AI30</accession>
<evidence type="ECO:0000256" key="4">
    <source>
        <dbReference type="SAM" id="Coils"/>
    </source>
</evidence>
<sequence>MATAQALEKPKLVPRKPLAHCFDEACERFRNDIAVPLIRKDPNRQGAVDLFLNGTKMESVVDACKKLNSDIEEKTNNAARLLVTLDQLKTLGDAFMGFAPESVSIVWFGISSLIAVGNAKVQTRLLICGTCDSITNIVADCIRWEARMAQIEETASDINIWDSDIPDLVFDILDFLWSARPHLDQSKVKRIGSTLKDLFTKEIQQKAEALVEKYASIVKVVQSHFEDSVLHESLKTGQKIDQITSDIKEFSRISTEIVEAVQRQSLLAELDYHRERLTYSQSYELHFGSLRDRLTKIKSDRSGRLPVAWLHKDRVYQDWKGDSKTKFLCLRAPRGHGKSVAMMSTRGELIETSKADGKGAVICHFFYKKGEQDIQTARAGLEAILYQLLSSTLRDSISALIAAVEVLNPNFGELEVTKEKVDFSESVETLCNCIRGVAEAAPARVYIMVDALDECMDRRDQGLAQSLRSITRDGIKNVRVIISARDSFDIVSELVDTSVQGAKGANIAKDGPSNEDTVQNQTLPDSIQIIDITSEKNAVDLEEFLRHEVSQVLQRRINRQRLGHLFDLELARIVKIMHQKAKGDFTLARIIIGTLQQPSKDSLEEKIQRLPAAIGEIYMQSIESLTPDEQELIVTALKWVVWSVRAMSVIEIADHYRDIFKKSNHTQGIERRVSPEGEYAKEVRRIIRKNPYEDPEIKDIIHHLENAGRDFFRLDRHTGLASVDISVREWIQDDNPDTNSTSEESRGFAKYRDLKGNTVFRFTLTPSFVRYGDSLSELFNKRDAQMSITLNILRALNSTSFQRKHMPWLPDWFTEDNSGAKERGQGPDPGPRGGIVDELHKRVREELGFAAKENDYLDIYERKPRKQQILRYEVLHWQDHIRILQQWWNDGSRNDTWWTELLTELAIFMRPENWYRWNIQRPLRGVNKHPYERLALRFFEEPIHFASANGLPLMIDYLVEQKNVLARSKLDENRPRREADVEDFTVSRVKAITRALFSVSFYSSMDSPFTEVNDKEPFIFGFKRALESLSLHEAFAVLNITLRNNPRSLRITTLVHIINSMDSSLRIAWLALQSLVSEKKEDQVGQDAPTKPGYTRYSEGRGFGETLLEGKSMDKIEDGDTDTSTEQEPNLPILNPYPKRKNGNTSVVQTLKYGNASVVQTLSRIYENFESKEGNMDIQKEVEDFLQQHHNNHTLIESKFRERLSSTPELFSAVEFPLRSICDKLDPSGHLPLFLAGEHPPTIETLIKHKANVNAHQIIQPVAGNVRERTALLSMLMLLTRYQENTNDLSTAPALFTSVRTLITEGAALDVKTNSGSTPLHLAAKIGNLKLFKLLALSSEWDVHEVDAFQKTPLHYLFDNPAPNNPDKVREILEICQVILKMRRSDGGDLINAEDKNSETPLAGAAKAGFKQAVELLVQLGADITDENTKGENYFHLLARGKRANPDTELGIASILLDGGLDCTKSDNIGLVPLAQAVAKGKWRLVDFFLQIYDTLAETSESAKDNPLLKQDLHGYSILHIFARGPEQLFQNETDDIVTNYFQKVSAIVSKYGDLRDLVAQRNLVGETPLHLAIRYRRLGVVKAILNIRTDNDSRDHSGLTPLDYIFYQFAFETARLATNNYMSIAMAPTMLATTKAIWIEMIKTMPPSSFSHFETAFFEDPYRDPDNESYGLTTTDLANLPEGFKMQDIIRLYETSSTDQHGWSVFDVLSMCEGSHLASLCSWKPDSSLGGFLRPSEGQVYQKGEIINLDPSRARLRYVESLGSADRFGDVSILTWL</sequence>
<dbReference type="OMA" id="ESISIVW"/>
<comment type="caution">
    <text evidence="7">The sequence shown here is derived from an EMBL/GenBank/DDBJ whole genome shotgun (WGS) entry which is preliminary data.</text>
</comment>
<dbReference type="OrthoDB" id="1585644at2759"/>
<dbReference type="PROSITE" id="PS50297">
    <property type="entry name" value="ANK_REP_REGION"/>
    <property type="match status" value="3"/>
</dbReference>
<dbReference type="Pfam" id="PF00023">
    <property type="entry name" value="Ank"/>
    <property type="match status" value="1"/>
</dbReference>
<dbReference type="Pfam" id="PF12796">
    <property type="entry name" value="Ank_2"/>
    <property type="match status" value="1"/>
</dbReference>
<dbReference type="Proteomes" id="UP000015100">
    <property type="component" value="Unassembled WGS sequence"/>
</dbReference>
<evidence type="ECO:0000256" key="1">
    <source>
        <dbReference type="ARBA" id="ARBA00022737"/>
    </source>
</evidence>
<dbReference type="PANTHER" id="PTHR24126">
    <property type="entry name" value="ANKYRIN REPEAT, PH AND SEC7 DOMAIN CONTAINING PROTEIN SECG-RELATED"/>
    <property type="match status" value="1"/>
</dbReference>
<feature type="repeat" description="ANK" evidence="3">
    <location>
        <begin position="1315"/>
        <end position="1335"/>
    </location>
</feature>
<evidence type="ECO:0000256" key="5">
    <source>
        <dbReference type="SAM" id="MobiDB-lite"/>
    </source>
</evidence>
<keyword evidence="2 3" id="KW-0040">ANK repeat</keyword>
<evidence type="ECO:0000256" key="2">
    <source>
        <dbReference type="ARBA" id="ARBA00023043"/>
    </source>
</evidence>
<feature type="repeat" description="ANK" evidence="3">
    <location>
        <begin position="1397"/>
        <end position="1429"/>
    </location>
</feature>
<dbReference type="HOGENOM" id="CLU_002709_0_0_1"/>
<reference evidence="8" key="2">
    <citation type="submission" date="2013-04" db="EMBL/GenBank/DDBJ databases">
        <title>Genomic mechanisms accounting for the adaptation to parasitism in nematode-trapping fungi.</title>
        <authorList>
            <person name="Ahren D.G."/>
        </authorList>
    </citation>
    <scope>NUCLEOTIDE SEQUENCE [LARGE SCALE GENOMIC DNA]</scope>
    <source>
        <strain evidence="8">CBS 200.50</strain>
    </source>
</reference>
<dbReference type="SUPFAM" id="SSF48403">
    <property type="entry name" value="Ankyrin repeat"/>
    <property type="match status" value="1"/>
</dbReference>
<dbReference type="eggNOG" id="KOG4177">
    <property type="taxonomic scope" value="Eukaryota"/>
</dbReference>
<dbReference type="InterPro" id="IPR027417">
    <property type="entry name" value="P-loop_NTPase"/>
</dbReference>
<keyword evidence="4" id="KW-0175">Coiled coil</keyword>
<evidence type="ECO:0000313" key="8">
    <source>
        <dbReference type="Proteomes" id="UP000015100"/>
    </source>
</evidence>
<dbReference type="EMBL" id="AQGS01000110">
    <property type="protein sequence ID" value="EPS42549.1"/>
    <property type="molecule type" value="Genomic_DNA"/>
</dbReference>
<evidence type="ECO:0000256" key="3">
    <source>
        <dbReference type="PROSITE-ProRule" id="PRU00023"/>
    </source>
</evidence>
<keyword evidence="8" id="KW-1185">Reference proteome</keyword>
<feature type="coiled-coil region" evidence="4">
    <location>
        <begin position="57"/>
        <end position="91"/>
    </location>
</feature>